<keyword evidence="2" id="KW-1185">Reference proteome</keyword>
<dbReference type="EMBL" id="FOAG01000003">
    <property type="protein sequence ID" value="SEK99100.1"/>
    <property type="molecule type" value="Genomic_DNA"/>
</dbReference>
<sequence length="265" mass="28817">MRSTGSCCVLTDDVIACAEIVRRADPPRFQAVMAAPVAARAMLFPIYAFNVEVARAPWVTAEPMIAEMRLQWWRDVLGEIRAGGSVRRHEVATPLARVLDARGAALLDDLIEARRWDIARDPFADEADFNRYIEATSVNLMQVAARALGPAEAEVIRDAGYALGLANWFRAIPALEAAGRRPLPDGRAAAVQALAADGLGRLARARAHRSGVSSAARPALLTLWEAGPVLRQARRHPRAVAEGTLGISAARSRLMLMWRAATGRW</sequence>
<dbReference type="AlphaFoldDB" id="A0A1H7LJJ8"/>
<dbReference type="InterPro" id="IPR008949">
    <property type="entry name" value="Isoprenoid_synthase_dom_sf"/>
</dbReference>
<dbReference type="InterPro" id="IPR002060">
    <property type="entry name" value="Squ/phyt_synthse"/>
</dbReference>
<accession>A0A1H7LJJ8</accession>
<gene>
    <name evidence="1" type="ORF">SAMN05443999_10373</name>
</gene>
<organism evidence="1 2">
    <name type="scientific">Roseovarius azorensis</name>
    <dbReference type="NCBI Taxonomy" id="1287727"/>
    <lineage>
        <taxon>Bacteria</taxon>
        <taxon>Pseudomonadati</taxon>
        <taxon>Pseudomonadota</taxon>
        <taxon>Alphaproteobacteria</taxon>
        <taxon>Rhodobacterales</taxon>
        <taxon>Roseobacteraceae</taxon>
        <taxon>Roseovarius</taxon>
    </lineage>
</organism>
<dbReference type="Pfam" id="PF00494">
    <property type="entry name" value="SQS_PSY"/>
    <property type="match status" value="1"/>
</dbReference>
<dbReference type="STRING" id="1287727.SAMN05443999_10373"/>
<dbReference type="Gene3D" id="1.10.600.10">
    <property type="entry name" value="Farnesyl Diphosphate Synthase"/>
    <property type="match status" value="1"/>
</dbReference>
<evidence type="ECO:0000313" key="2">
    <source>
        <dbReference type="Proteomes" id="UP000199582"/>
    </source>
</evidence>
<dbReference type="RefSeq" id="WP_093033545.1">
    <property type="nucleotide sequence ID" value="NZ_FOAG01000003.1"/>
</dbReference>
<evidence type="ECO:0000313" key="1">
    <source>
        <dbReference type="EMBL" id="SEK99100.1"/>
    </source>
</evidence>
<dbReference type="Proteomes" id="UP000199582">
    <property type="component" value="Unassembled WGS sequence"/>
</dbReference>
<proteinExistence type="predicted"/>
<dbReference type="SUPFAM" id="SSF48576">
    <property type="entry name" value="Terpenoid synthases"/>
    <property type="match status" value="1"/>
</dbReference>
<name>A0A1H7LJJ8_9RHOB</name>
<reference evidence="1 2" key="1">
    <citation type="submission" date="2016-10" db="EMBL/GenBank/DDBJ databases">
        <authorList>
            <person name="de Groot N.N."/>
        </authorList>
    </citation>
    <scope>NUCLEOTIDE SEQUENCE [LARGE SCALE GENOMIC DNA]</scope>
    <source>
        <strain evidence="1 2">DSM 100674</strain>
    </source>
</reference>
<dbReference type="OrthoDB" id="9814909at2"/>
<protein>
    <submittedName>
        <fullName evidence="1">Squalene/phytoene synthase</fullName>
    </submittedName>
</protein>